<evidence type="ECO:0000256" key="6">
    <source>
        <dbReference type="ARBA" id="ARBA00022955"/>
    </source>
</evidence>
<evidence type="ECO:0000256" key="4">
    <source>
        <dbReference type="ARBA" id="ARBA00022692"/>
    </source>
</evidence>
<evidence type="ECO:0000256" key="11">
    <source>
        <dbReference type="ARBA" id="ARBA00023136"/>
    </source>
</evidence>
<comment type="pathway">
    <text evidence="14">Steroid metabolism; ergosterol biosynthesis.</text>
</comment>
<comment type="similarity">
    <text evidence="2">Belongs to the ERG4/ERG24 family.</text>
</comment>
<keyword evidence="20" id="KW-1185">Reference proteome</keyword>
<keyword evidence="13" id="KW-0753">Steroid metabolism</keyword>
<dbReference type="PANTHER" id="PTHR21257:SF31">
    <property type="entry name" value="DELTA(24(24(1)))-STEROL REDUCTASE ERG4"/>
    <property type="match status" value="1"/>
</dbReference>
<evidence type="ECO:0000256" key="9">
    <source>
        <dbReference type="ARBA" id="ARBA00023011"/>
    </source>
</evidence>
<evidence type="ECO:0000256" key="18">
    <source>
        <dbReference type="SAM" id="Phobius"/>
    </source>
</evidence>
<keyword evidence="4 18" id="KW-0812">Transmembrane</keyword>
<feature type="transmembrane region" description="Helical" evidence="18">
    <location>
        <begin position="186"/>
        <end position="205"/>
    </location>
</feature>
<feature type="transmembrane region" description="Helical" evidence="18">
    <location>
        <begin position="115"/>
        <end position="135"/>
    </location>
</feature>
<feature type="compositionally biased region" description="Low complexity" evidence="17">
    <location>
        <begin position="7"/>
        <end position="29"/>
    </location>
</feature>
<evidence type="ECO:0000256" key="3">
    <source>
        <dbReference type="ARBA" id="ARBA00022516"/>
    </source>
</evidence>
<dbReference type="InterPro" id="IPR001171">
    <property type="entry name" value="ERG24_DHCR-like"/>
</dbReference>
<evidence type="ECO:0000256" key="13">
    <source>
        <dbReference type="ARBA" id="ARBA00023221"/>
    </source>
</evidence>
<dbReference type="PROSITE" id="PS01017">
    <property type="entry name" value="STEROL_REDUCT_1"/>
    <property type="match status" value="1"/>
</dbReference>
<dbReference type="PROSITE" id="PS01018">
    <property type="entry name" value="STEROL_REDUCT_2"/>
    <property type="match status" value="1"/>
</dbReference>
<evidence type="ECO:0000256" key="17">
    <source>
        <dbReference type="SAM" id="MobiDB-lite"/>
    </source>
</evidence>
<comment type="caution">
    <text evidence="19">The sequence shown here is derived from an EMBL/GenBank/DDBJ whole genome shotgun (WGS) entry which is preliminary data.</text>
</comment>
<comment type="catalytic activity">
    <reaction evidence="16">
        <text>ergosterol + NADP(+) = ergosta-5,7,22,24(28)-tetraen-3beta-ol + NADPH + H(+)</text>
        <dbReference type="Rhea" id="RHEA:18501"/>
        <dbReference type="ChEBI" id="CHEBI:15378"/>
        <dbReference type="ChEBI" id="CHEBI:16933"/>
        <dbReference type="ChEBI" id="CHEBI:18249"/>
        <dbReference type="ChEBI" id="CHEBI:57783"/>
        <dbReference type="ChEBI" id="CHEBI:58349"/>
        <dbReference type="EC" id="1.3.1.71"/>
    </reaction>
    <physiologicalReaction direction="right-to-left" evidence="16">
        <dbReference type="Rhea" id="RHEA:18503"/>
    </physiologicalReaction>
</comment>
<keyword evidence="3" id="KW-0444">Lipid biosynthesis</keyword>
<reference evidence="19 20" key="1">
    <citation type="submission" date="2024-03" db="EMBL/GenBank/DDBJ databases">
        <title>Aureococcus anophagefferens CCMP1851 and Kratosvirus quantuckense: Draft genome of a second virus-susceptible host strain in the model system.</title>
        <authorList>
            <person name="Chase E."/>
            <person name="Truchon A.R."/>
            <person name="Schepens W."/>
            <person name="Wilhelm S.W."/>
        </authorList>
    </citation>
    <scope>NUCLEOTIDE SEQUENCE [LARGE SCALE GENOMIC DNA]</scope>
    <source>
        <strain evidence="19 20">CCMP1851</strain>
    </source>
</reference>
<name>A0ABR1GAM2_AURAN</name>
<feature type="transmembrane region" description="Helical" evidence="18">
    <location>
        <begin position="304"/>
        <end position="324"/>
    </location>
</feature>
<keyword evidence="7 18" id="KW-1133">Transmembrane helix</keyword>
<organism evidence="19 20">
    <name type="scientific">Aureococcus anophagefferens</name>
    <name type="common">Harmful bloom alga</name>
    <dbReference type="NCBI Taxonomy" id="44056"/>
    <lineage>
        <taxon>Eukaryota</taxon>
        <taxon>Sar</taxon>
        <taxon>Stramenopiles</taxon>
        <taxon>Ochrophyta</taxon>
        <taxon>Pelagophyceae</taxon>
        <taxon>Pelagomonadales</taxon>
        <taxon>Pelagomonadaceae</taxon>
        <taxon>Aureococcus</taxon>
    </lineage>
</organism>
<dbReference type="InterPro" id="IPR018083">
    <property type="entry name" value="Sterol_reductase_CS"/>
</dbReference>
<accession>A0ABR1GAM2</accession>
<dbReference type="Gene3D" id="1.20.120.1630">
    <property type="match status" value="1"/>
</dbReference>
<evidence type="ECO:0000256" key="10">
    <source>
        <dbReference type="ARBA" id="ARBA00023098"/>
    </source>
</evidence>
<evidence type="ECO:0000256" key="15">
    <source>
        <dbReference type="ARBA" id="ARBA00038892"/>
    </source>
</evidence>
<gene>
    <name evidence="19" type="primary">ERG4</name>
    <name evidence="19" type="ORF">SO694_00006560</name>
</gene>
<dbReference type="Proteomes" id="UP001363151">
    <property type="component" value="Unassembled WGS sequence"/>
</dbReference>
<evidence type="ECO:0000256" key="12">
    <source>
        <dbReference type="ARBA" id="ARBA00023166"/>
    </source>
</evidence>
<keyword evidence="9" id="KW-0756">Sterol biosynthesis</keyword>
<proteinExistence type="inferred from homology"/>
<evidence type="ECO:0000256" key="14">
    <source>
        <dbReference type="ARBA" id="ARBA00029435"/>
    </source>
</evidence>
<keyword evidence="8" id="KW-0560">Oxidoreductase</keyword>
<feature type="transmembrane region" description="Helical" evidence="18">
    <location>
        <begin position="156"/>
        <end position="180"/>
    </location>
</feature>
<evidence type="ECO:0000313" key="19">
    <source>
        <dbReference type="EMBL" id="KAK7250164.1"/>
    </source>
</evidence>
<evidence type="ECO:0000256" key="8">
    <source>
        <dbReference type="ARBA" id="ARBA00023002"/>
    </source>
</evidence>
<dbReference type="EC" id="1.3.1.71" evidence="15"/>
<evidence type="ECO:0000256" key="1">
    <source>
        <dbReference type="ARBA" id="ARBA00004141"/>
    </source>
</evidence>
<feature type="transmembrane region" description="Helical" evidence="18">
    <location>
        <begin position="54"/>
        <end position="75"/>
    </location>
</feature>
<evidence type="ECO:0000256" key="16">
    <source>
        <dbReference type="ARBA" id="ARBA00048918"/>
    </source>
</evidence>
<evidence type="ECO:0000256" key="7">
    <source>
        <dbReference type="ARBA" id="ARBA00022989"/>
    </source>
</evidence>
<sequence length="480" mass="52569">MGNAKITPTSTVSVTPTSTVSVSSQTTTSKASPPQAMPHQTMRVIPKPEEPDEFGGPVGVAVIILLSHCVVYGLYLSIEASTSPFKSCDETWLSYASRARRGLAGAAPTATGFCLYAGFLAATALLSAFCPGATVRGRPLPSLKGRALTYNCNGPAVWVAFLSGLAALHLAGVLRLAVWMDHFGSVLTWSVIFGDGVAVLTYGYCRSRNLAERDSGRPLYDGFMGVTLNPRVGPLDLKMWSELRVPWILLFVITLSAASKQYETTGRCSPQLAFMVLAHFLYANACAKGDHCVPTTWDIFHEHWGWMLIFWNLCGVPLTYCAASRWLLAHAVEDQAPAYTAAVYALLLAAYYVFDTANAQKNEFRLRRAGVVVDRRAWHLPWAVLDDPRFLKTAGGGELLVDGWYARARKPHYAADVAQALSWGLICGFSDVTPHWYALFFVPMIVHRAWRDDARCAAKYGADWDAYKARVPYVLVPGVV</sequence>
<comment type="subcellular location">
    <subcellularLocation>
        <location evidence="1">Membrane</location>
        <topology evidence="1">Multi-pass membrane protein</topology>
    </subcellularLocation>
</comment>
<evidence type="ECO:0000256" key="2">
    <source>
        <dbReference type="ARBA" id="ARBA00005402"/>
    </source>
</evidence>
<dbReference type="Pfam" id="PF01222">
    <property type="entry name" value="ERG4_ERG24"/>
    <property type="match status" value="1"/>
</dbReference>
<keyword evidence="6" id="KW-0752">Steroid biosynthesis</keyword>
<keyword evidence="10" id="KW-0443">Lipid metabolism</keyword>
<evidence type="ECO:0000313" key="20">
    <source>
        <dbReference type="Proteomes" id="UP001363151"/>
    </source>
</evidence>
<keyword evidence="11 18" id="KW-0472">Membrane</keyword>
<dbReference type="EMBL" id="JBBJCI010000038">
    <property type="protein sequence ID" value="KAK7250164.1"/>
    <property type="molecule type" value="Genomic_DNA"/>
</dbReference>
<keyword evidence="12" id="KW-1207">Sterol metabolism</keyword>
<keyword evidence="5" id="KW-0521">NADP</keyword>
<feature type="transmembrane region" description="Helical" evidence="18">
    <location>
        <begin position="336"/>
        <end position="354"/>
    </location>
</feature>
<evidence type="ECO:0000256" key="5">
    <source>
        <dbReference type="ARBA" id="ARBA00022857"/>
    </source>
</evidence>
<dbReference type="PANTHER" id="PTHR21257">
    <property type="entry name" value="DELTA(14)-STEROL REDUCTASE"/>
    <property type="match status" value="1"/>
</dbReference>
<feature type="region of interest" description="Disordered" evidence="17">
    <location>
        <begin position="1"/>
        <end position="40"/>
    </location>
</feature>
<protein>
    <recommendedName>
        <fullName evidence="15">Delta(24(24(1)))-sterol reductase</fullName>
        <ecNumber evidence="15">1.3.1.71</ecNumber>
    </recommendedName>
</protein>